<sequence>MTIDHKSVNIHENSDGLSRWVLPNTLDNPAYVSTNAETQFPIELINITDVETGFFEKPRESYKQYRNCHILNCLLDNYWKYSALANSLDYIRKISSDNGRCHLFNGILYHRSKHTFSMVVSSKMFIRTILLDLHDKIYSGHLSEDRKMEIIKTWSLWLSWTKDVIEYCHSCEKCQKVNEATGKRFGVMVYIQEPSAPCEVAHIDWVTALPSGRENGYNACLAIVDRYRKTPIFSPFHKEDTDIDTSLLIWDIVSSHTGPFKKIISDRDPKFS</sequence>
<name>A0A9Q3D7G7_9BASI</name>
<dbReference type="Pfam" id="PF17921">
    <property type="entry name" value="Integrase_H2C2"/>
    <property type="match status" value="1"/>
</dbReference>
<comment type="caution">
    <text evidence="2">The sequence shown here is derived from an EMBL/GenBank/DDBJ whole genome shotgun (WGS) entry which is preliminary data.</text>
</comment>
<dbReference type="PANTHER" id="PTHR37984">
    <property type="entry name" value="PROTEIN CBG26694"/>
    <property type="match status" value="1"/>
</dbReference>
<dbReference type="Gene3D" id="3.30.420.10">
    <property type="entry name" value="Ribonuclease H-like superfamily/Ribonuclease H"/>
    <property type="match status" value="1"/>
</dbReference>
<dbReference type="SUPFAM" id="SSF53098">
    <property type="entry name" value="Ribonuclease H-like"/>
    <property type="match status" value="1"/>
</dbReference>
<dbReference type="EMBL" id="AVOT02014105">
    <property type="protein sequence ID" value="MBW0497295.1"/>
    <property type="molecule type" value="Genomic_DNA"/>
</dbReference>
<keyword evidence="3" id="KW-1185">Reference proteome</keyword>
<dbReference type="InterPro" id="IPR012337">
    <property type="entry name" value="RNaseH-like_sf"/>
</dbReference>
<dbReference type="Gene3D" id="1.10.340.70">
    <property type="match status" value="1"/>
</dbReference>
<dbReference type="InterPro" id="IPR041588">
    <property type="entry name" value="Integrase_H2C2"/>
</dbReference>
<evidence type="ECO:0000313" key="2">
    <source>
        <dbReference type="EMBL" id="MBW0497295.1"/>
    </source>
</evidence>
<dbReference type="PANTHER" id="PTHR37984:SF5">
    <property type="entry name" value="PROTEIN NYNRIN-LIKE"/>
    <property type="match status" value="1"/>
</dbReference>
<dbReference type="AlphaFoldDB" id="A0A9Q3D7G7"/>
<feature type="domain" description="Integrase zinc-binding" evidence="1">
    <location>
        <begin position="126"/>
        <end position="178"/>
    </location>
</feature>
<reference evidence="2" key="1">
    <citation type="submission" date="2021-03" db="EMBL/GenBank/DDBJ databases">
        <title>Draft genome sequence of rust myrtle Austropuccinia psidii MF-1, a brazilian biotype.</title>
        <authorList>
            <person name="Quecine M.C."/>
            <person name="Pachon D.M.R."/>
            <person name="Bonatelli M.L."/>
            <person name="Correr F.H."/>
            <person name="Franceschini L.M."/>
            <person name="Leite T.F."/>
            <person name="Margarido G.R.A."/>
            <person name="Almeida C.A."/>
            <person name="Ferrarezi J.A."/>
            <person name="Labate C.A."/>
        </authorList>
    </citation>
    <scope>NUCLEOTIDE SEQUENCE</scope>
    <source>
        <strain evidence="2">MF-1</strain>
    </source>
</reference>
<gene>
    <name evidence="2" type="ORF">O181_037010</name>
</gene>
<evidence type="ECO:0000259" key="1">
    <source>
        <dbReference type="Pfam" id="PF17921"/>
    </source>
</evidence>
<dbReference type="Proteomes" id="UP000765509">
    <property type="component" value="Unassembled WGS sequence"/>
</dbReference>
<dbReference type="InterPro" id="IPR050951">
    <property type="entry name" value="Retrovirus_Pol_polyprotein"/>
</dbReference>
<organism evidence="2 3">
    <name type="scientific">Austropuccinia psidii MF-1</name>
    <dbReference type="NCBI Taxonomy" id="1389203"/>
    <lineage>
        <taxon>Eukaryota</taxon>
        <taxon>Fungi</taxon>
        <taxon>Dikarya</taxon>
        <taxon>Basidiomycota</taxon>
        <taxon>Pucciniomycotina</taxon>
        <taxon>Pucciniomycetes</taxon>
        <taxon>Pucciniales</taxon>
        <taxon>Sphaerophragmiaceae</taxon>
        <taxon>Austropuccinia</taxon>
    </lineage>
</organism>
<accession>A0A9Q3D7G7</accession>
<evidence type="ECO:0000313" key="3">
    <source>
        <dbReference type="Proteomes" id="UP000765509"/>
    </source>
</evidence>
<dbReference type="OrthoDB" id="2273864at2759"/>
<dbReference type="InterPro" id="IPR036397">
    <property type="entry name" value="RNaseH_sf"/>
</dbReference>
<protein>
    <recommendedName>
        <fullName evidence="1">Integrase zinc-binding domain-containing protein</fullName>
    </recommendedName>
</protein>
<proteinExistence type="predicted"/>
<dbReference type="GO" id="GO:0003676">
    <property type="term" value="F:nucleic acid binding"/>
    <property type="evidence" value="ECO:0007669"/>
    <property type="project" value="InterPro"/>
</dbReference>